<sequence>MYSVIQLPARFRPRNDKEEVKHEASLRDKLQALRSKRAVTFLRAKAIQRAGIQSLAAIVGSTSNAVLVFLRSLRHLALGFYRGKLEKLRAWIGGQKWGRKRWALISHKSVRKMMQRTLGRSADKERQQQARIYRRMCRALARLGRSAIAIAHKRRRAESAAIVAQETVDTIMKKAAGKVAVMRGRERSRNSARVIQRRWRRVKSNQRAGIEAKVRVLRLLTSLPLHLREYQDTQRQQLKSVHETSATTVTFCIRRAAQQVAMHLIQRVWRGYCERKRVRRIREWERKKFVRQRQRERLREARGALLEPSEVEKRRRKVKEIRMLARQEIVRPPLQSQGRYQRRRGGRVTLLDPLPLQSRPSFHFSSTGTKVQCVPFSRFEKIIARDARVNLNNVCVAIPVGHQEVLRDWEELKRGELNPLLVGKGRRRQKGALHTTYDWIPAHLLLSTEERETRRQRVTSPSVARAILEY</sequence>
<name>A0A8S9U004_PHYIN</name>
<evidence type="ECO:0000313" key="1">
    <source>
        <dbReference type="EMBL" id="KAF4131508.1"/>
    </source>
</evidence>
<dbReference type="AlphaFoldDB" id="A0A8S9U004"/>
<organism evidence="1 2">
    <name type="scientific">Phytophthora infestans</name>
    <name type="common">Potato late blight agent</name>
    <name type="synonym">Botrytis infestans</name>
    <dbReference type="NCBI Taxonomy" id="4787"/>
    <lineage>
        <taxon>Eukaryota</taxon>
        <taxon>Sar</taxon>
        <taxon>Stramenopiles</taxon>
        <taxon>Oomycota</taxon>
        <taxon>Peronosporomycetes</taxon>
        <taxon>Peronosporales</taxon>
        <taxon>Peronosporaceae</taxon>
        <taxon>Phytophthora</taxon>
    </lineage>
</organism>
<protein>
    <submittedName>
        <fullName evidence="1">Uncharacterized protein</fullName>
    </submittedName>
</protein>
<gene>
    <name evidence="1" type="ORF">GN958_ATG19308</name>
</gene>
<dbReference type="PROSITE" id="PS50096">
    <property type="entry name" value="IQ"/>
    <property type="match status" value="1"/>
</dbReference>
<proteinExistence type="predicted"/>
<dbReference type="EMBL" id="JAACNO010002731">
    <property type="protein sequence ID" value="KAF4131508.1"/>
    <property type="molecule type" value="Genomic_DNA"/>
</dbReference>
<dbReference type="Proteomes" id="UP000704712">
    <property type="component" value="Unassembled WGS sequence"/>
</dbReference>
<evidence type="ECO:0000313" key="2">
    <source>
        <dbReference type="Proteomes" id="UP000704712"/>
    </source>
</evidence>
<accession>A0A8S9U004</accession>
<reference evidence="1" key="1">
    <citation type="submission" date="2020-03" db="EMBL/GenBank/DDBJ databases">
        <title>Hybrid Assembly of Korean Phytophthora infestans isolates.</title>
        <authorList>
            <person name="Prokchorchik M."/>
            <person name="Lee Y."/>
            <person name="Seo J."/>
            <person name="Cho J.-H."/>
            <person name="Park Y.-E."/>
            <person name="Jang D.-C."/>
            <person name="Im J.-S."/>
            <person name="Choi J.-G."/>
            <person name="Park H.-J."/>
            <person name="Lee G.-B."/>
            <person name="Lee Y.-G."/>
            <person name="Hong S.-Y."/>
            <person name="Cho K."/>
            <person name="Sohn K.H."/>
        </authorList>
    </citation>
    <scope>NUCLEOTIDE SEQUENCE</scope>
    <source>
        <strain evidence="1">KR_2_A2</strain>
    </source>
</reference>
<comment type="caution">
    <text evidence="1">The sequence shown here is derived from an EMBL/GenBank/DDBJ whole genome shotgun (WGS) entry which is preliminary data.</text>
</comment>